<evidence type="ECO:0000256" key="2">
    <source>
        <dbReference type="ARBA" id="ARBA00022723"/>
    </source>
</evidence>
<dbReference type="GO" id="GO:0046872">
    <property type="term" value="F:metal ion binding"/>
    <property type="evidence" value="ECO:0007669"/>
    <property type="project" value="UniProtKB-KW"/>
</dbReference>
<gene>
    <name evidence="4" type="ORF">BEN47_19550</name>
</gene>
<dbReference type="InterPro" id="IPR027806">
    <property type="entry name" value="HARBI1_dom"/>
</dbReference>
<evidence type="ECO:0000313" key="4">
    <source>
        <dbReference type="EMBL" id="OGX89635.1"/>
    </source>
</evidence>
<dbReference type="Proteomes" id="UP000176294">
    <property type="component" value="Unassembled WGS sequence"/>
</dbReference>
<name>A0A1G1TFL6_9BACT</name>
<evidence type="ECO:0000313" key="5">
    <source>
        <dbReference type="Proteomes" id="UP000176294"/>
    </source>
</evidence>
<sequence>MNYMLARWGLLPVRDGGKLAQRLVAHHEPVFAYDRVERGVPRNQDREAQAEEYSEKKAHRLKNMTLCDSTQYVHYLSPTEGGRCHDKRLADEYALGLPTGSVLCQGLGLLGHAPAGVLMEMPHKKPPRGELTFAQLLYNRLLSLLRVVIEHAHRGIKRLRMVQDRVRLRGEWRRDTVMVVARGLHDLHIRAPSAPTRPINSTPKSNKVY</sequence>
<dbReference type="AlphaFoldDB" id="A0A1G1TFL6"/>
<keyword evidence="5" id="KW-1185">Reference proteome</keyword>
<proteinExistence type="predicted"/>
<dbReference type="Pfam" id="PF13359">
    <property type="entry name" value="DDE_Tnp_4"/>
    <property type="match status" value="1"/>
</dbReference>
<dbReference type="OrthoDB" id="517619at2"/>
<reference evidence="4 5" key="1">
    <citation type="submission" date="2016-08" db="EMBL/GenBank/DDBJ databases">
        <title>Hymenobacter coccineus sp. nov., Hymenobacter lapidarius sp. nov. and Hymenobacter glacialis sp. nov., isolated from Antarctic soil.</title>
        <authorList>
            <person name="Sedlacek I."/>
            <person name="Kralova S."/>
            <person name="Kyrova K."/>
            <person name="Maslanova I."/>
            <person name="Stankova E."/>
            <person name="Vrbovska V."/>
            <person name="Nemec M."/>
            <person name="Bartak M."/>
            <person name="Svec P."/>
            <person name="Busse H.-J."/>
            <person name="Pantucek R."/>
        </authorList>
    </citation>
    <scope>NUCLEOTIDE SEQUENCE [LARGE SCALE GENOMIC DNA]</scope>
    <source>
        <strain evidence="4 5">CCM 8643</strain>
    </source>
</reference>
<dbReference type="STRING" id="1908237.BEN47_19550"/>
<keyword evidence="2" id="KW-0479">Metal-binding</keyword>
<comment type="cofactor">
    <cofactor evidence="1">
        <name>a divalent metal cation</name>
        <dbReference type="ChEBI" id="CHEBI:60240"/>
    </cofactor>
</comment>
<protein>
    <recommendedName>
        <fullName evidence="3">DDE Tnp4 domain-containing protein</fullName>
    </recommendedName>
</protein>
<evidence type="ECO:0000256" key="1">
    <source>
        <dbReference type="ARBA" id="ARBA00001968"/>
    </source>
</evidence>
<evidence type="ECO:0000259" key="3">
    <source>
        <dbReference type="Pfam" id="PF13359"/>
    </source>
</evidence>
<comment type="caution">
    <text evidence="4">The sequence shown here is derived from an EMBL/GenBank/DDBJ whole genome shotgun (WGS) entry which is preliminary data.</text>
</comment>
<accession>A0A1G1TFL6</accession>
<feature type="domain" description="DDE Tnp4" evidence="3">
    <location>
        <begin position="42"/>
        <end position="185"/>
    </location>
</feature>
<dbReference type="EMBL" id="MDZB01000006">
    <property type="protein sequence ID" value="OGX89635.1"/>
    <property type="molecule type" value="Genomic_DNA"/>
</dbReference>
<organism evidence="4 5">
    <name type="scientific">Hymenobacter lapidarius</name>
    <dbReference type="NCBI Taxonomy" id="1908237"/>
    <lineage>
        <taxon>Bacteria</taxon>
        <taxon>Pseudomonadati</taxon>
        <taxon>Bacteroidota</taxon>
        <taxon>Cytophagia</taxon>
        <taxon>Cytophagales</taxon>
        <taxon>Hymenobacteraceae</taxon>
        <taxon>Hymenobacter</taxon>
    </lineage>
</organism>